<keyword evidence="3" id="KW-1185">Reference proteome</keyword>
<dbReference type="RefSeq" id="WP_353542565.1">
    <property type="nucleotide sequence ID" value="NZ_BAABRN010000026.1"/>
</dbReference>
<organism evidence="2 3">
    <name type="scientific">Deinococcus xinjiangensis</name>
    <dbReference type="NCBI Taxonomy" id="457454"/>
    <lineage>
        <taxon>Bacteria</taxon>
        <taxon>Thermotogati</taxon>
        <taxon>Deinococcota</taxon>
        <taxon>Deinococci</taxon>
        <taxon>Deinococcales</taxon>
        <taxon>Deinococcaceae</taxon>
        <taxon>Deinococcus</taxon>
    </lineage>
</organism>
<protein>
    <recommendedName>
        <fullName evidence="4">Lipoprotein</fullName>
    </recommendedName>
</protein>
<keyword evidence="1" id="KW-0732">Signal</keyword>
<evidence type="ECO:0000313" key="2">
    <source>
        <dbReference type="EMBL" id="GAA5502597.1"/>
    </source>
</evidence>
<comment type="caution">
    <text evidence="2">The sequence shown here is derived from an EMBL/GenBank/DDBJ whole genome shotgun (WGS) entry which is preliminary data.</text>
</comment>
<name>A0ABP9VFV9_9DEIO</name>
<feature type="chain" id="PRO_5047007017" description="Lipoprotein" evidence="1">
    <location>
        <begin position="24"/>
        <end position="261"/>
    </location>
</feature>
<proteinExistence type="predicted"/>
<evidence type="ECO:0000256" key="1">
    <source>
        <dbReference type="SAM" id="SignalP"/>
    </source>
</evidence>
<evidence type="ECO:0000313" key="3">
    <source>
        <dbReference type="Proteomes" id="UP001458946"/>
    </source>
</evidence>
<gene>
    <name evidence="2" type="ORF">Dxin01_02341</name>
</gene>
<sequence>MRFFGWFLLLPLLSACAPRTADGAALGQTSAAPASAGAATPTFRAAFSRYGVAWVSDGQACVARAPSYQATCPKLGRVVDTAWNDGDAWAAVPSLGLIVTLDRAARTVPVGAVVALSANNIYREDGSALSYGGSPSGRVAGAPSLAITGGNGQDYVRLAGQVVRVADGAVTETGTLIPVGGELVATPTGAQSSSVPTAISEDGANVYRLQGDMLERVDLAGKVLRRVPHAAGKVGLVAGQVVTVTQEGTIRRFTWDLQEIR</sequence>
<evidence type="ECO:0008006" key="4">
    <source>
        <dbReference type="Google" id="ProtNLM"/>
    </source>
</evidence>
<accession>A0ABP9VFV9</accession>
<reference evidence="2 3" key="1">
    <citation type="submission" date="2024-02" db="EMBL/GenBank/DDBJ databases">
        <title>Deinococcus xinjiangensis NBRC 107630.</title>
        <authorList>
            <person name="Ichikawa N."/>
            <person name="Katano-Makiyama Y."/>
            <person name="Hidaka K."/>
        </authorList>
    </citation>
    <scope>NUCLEOTIDE SEQUENCE [LARGE SCALE GENOMIC DNA]</scope>
    <source>
        <strain evidence="2 3">NBRC 107630</strain>
    </source>
</reference>
<dbReference type="Proteomes" id="UP001458946">
    <property type="component" value="Unassembled WGS sequence"/>
</dbReference>
<dbReference type="EMBL" id="BAABRN010000026">
    <property type="protein sequence ID" value="GAA5502597.1"/>
    <property type="molecule type" value="Genomic_DNA"/>
</dbReference>
<feature type="signal peptide" evidence="1">
    <location>
        <begin position="1"/>
        <end position="23"/>
    </location>
</feature>
<dbReference type="PROSITE" id="PS51257">
    <property type="entry name" value="PROKAR_LIPOPROTEIN"/>
    <property type="match status" value="1"/>
</dbReference>